<reference evidence="2" key="2">
    <citation type="submission" date="2015-06" db="UniProtKB">
        <authorList>
            <consortium name="EnsemblPlants"/>
        </authorList>
    </citation>
    <scope>IDENTIFICATION</scope>
    <source>
        <strain evidence="2">DM1-3 516 R44</strain>
    </source>
</reference>
<dbReference type="Gramene" id="PGSC0003DMT400093070">
    <property type="protein sequence ID" value="PGSC0003DMT400093070"/>
    <property type="gene ID" value="PGSC0003DMG400042641"/>
</dbReference>
<evidence type="ECO:0000313" key="2">
    <source>
        <dbReference type="EnsemblPlants" id="PGSC0003DMT400093070"/>
    </source>
</evidence>
<dbReference type="AlphaFoldDB" id="M1DR70"/>
<accession>M1DR70</accession>
<dbReference type="PaxDb" id="4113-PGSC0003DMT400093070"/>
<dbReference type="Proteomes" id="UP000011115">
    <property type="component" value="Unassembled WGS sequence"/>
</dbReference>
<reference evidence="3" key="1">
    <citation type="journal article" date="2011" name="Nature">
        <title>Genome sequence and analysis of the tuber crop potato.</title>
        <authorList>
            <consortium name="The Potato Genome Sequencing Consortium"/>
        </authorList>
    </citation>
    <scope>NUCLEOTIDE SEQUENCE [LARGE SCALE GENOMIC DNA]</scope>
    <source>
        <strain evidence="3">cv. DM1-3 516 R44</strain>
    </source>
</reference>
<dbReference type="HOGENOM" id="CLU_109148_1_0_1"/>
<name>M1DR70_SOLTU</name>
<sequence length="92" mass="10063">MGDNNEEIDLTDVVVAQPVLANPNELILQLMQQIDEMRVEMQRKQDLPPPIFAGNAQPDGRPPVQIPPPNVEQAQNPPSSPAQFIPSLLCTG</sequence>
<dbReference type="InParanoid" id="M1DR70"/>
<feature type="compositionally biased region" description="Pro residues" evidence="1">
    <location>
        <begin position="60"/>
        <end position="70"/>
    </location>
</feature>
<organism evidence="2 3">
    <name type="scientific">Solanum tuberosum</name>
    <name type="common">Potato</name>
    <dbReference type="NCBI Taxonomy" id="4113"/>
    <lineage>
        <taxon>Eukaryota</taxon>
        <taxon>Viridiplantae</taxon>
        <taxon>Streptophyta</taxon>
        <taxon>Embryophyta</taxon>
        <taxon>Tracheophyta</taxon>
        <taxon>Spermatophyta</taxon>
        <taxon>Magnoliopsida</taxon>
        <taxon>eudicotyledons</taxon>
        <taxon>Gunneridae</taxon>
        <taxon>Pentapetalae</taxon>
        <taxon>asterids</taxon>
        <taxon>lamiids</taxon>
        <taxon>Solanales</taxon>
        <taxon>Solanaceae</taxon>
        <taxon>Solanoideae</taxon>
        <taxon>Solaneae</taxon>
        <taxon>Solanum</taxon>
    </lineage>
</organism>
<keyword evidence="3" id="KW-1185">Reference proteome</keyword>
<evidence type="ECO:0000313" key="3">
    <source>
        <dbReference type="Proteomes" id="UP000011115"/>
    </source>
</evidence>
<feature type="region of interest" description="Disordered" evidence="1">
    <location>
        <begin position="43"/>
        <end position="92"/>
    </location>
</feature>
<evidence type="ECO:0000256" key="1">
    <source>
        <dbReference type="SAM" id="MobiDB-lite"/>
    </source>
</evidence>
<protein>
    <submittedName>
        <fullName evidence="2">Uncharacterized protein</fullName>
    </submittedName>
</protein>
<proteinExistence type="predicted"/>
<dbReference type="EnsemblPlants" id="PGSC0003DMT400093070">
    <property type="protein sequence ID" value="PGSC0003DMT400093070"/>
    <property type="gene ID" value="PGSC0003DMG400042641"/>
</dbReference>